<evidence type="ECO:0000256" key="3">
    <source>
        <dbReference type="ARBA" id="ARBA00022833"/>
    </source>
</evidence>
<evidence type="ECO:0000256" key="6">
    <source>
        <dbReference type="PIRSR" id="PIRSR601765-1"/>
    </source>
</evidence>
<protein>
    <recommendedName>
        <fullName evidence="2">carbonic anhydrase</fullName>
        <ecNumber evidence="2">4.2.1.1</ecNumber>
    </recommendedName>
</protein>
<dbReference type="Proteomes" id="UP000249065">
    <property type="component" value="Unassembled WGS sequence"/>
</dbReference>
<dbReference type="InterPro" id="IPR015892">
    <property type="entry name" value="Carbonic_anhydrase_CS"/>
</dbReference>
<evidence type="ECO:0000256" key="7">
    <source>
        <dbReference type="SAM" id="SignalP"/>
    </source>
</evidence>
<dbReference type="AlphaFoldDB" id="A0A327MFW0"/>
<dbReference type="SMART" id="SM00947">
    <property type="entry name" value="Pro_CA"/>
    <property type="match status" value="1"/>
</dbReference>
<keyword evidence="6" id="KW-0479">Metal-binding</keyword>
<feature type="signal peptide" evidence="7">
    <location>
        <begin position="1"/>
        <end position="33"/>
    </location>
</feature>
<comment type="similarity">
    <text evidence="1">Belongs to the beta-class carbonic anhydrase family.</text>
</comment>
<keyword evidence="9" id="KW-1185">Reference proteome</keyword>
<evidence type="ECO:0000256" key="4">
    <source>
        <dbReference type="ARBA" id="ARBA00023239"/>
    </source>
</evidence>
<evidence type="ECO:0000313" key="9">
    <source>
        <dbReference type="Proteomes" id="UP000249065"/>
    </source>
</evidence>
<dbReference type="EC" id="4.2.1.1" evidence="2"/>
<accession>A0A327MFW0</accession>
<evidence type="ECO:0000256" key="5">
    <source>
        <dbReference type="ARBA" id="ARBA00048348"/>
    </source>
</evidence>
<dbReference type="InterPro" id="IPR006311">
    <property type="entry name" value="TAT_signal"/>
</dbReference>
<keyword evidence="3 6" id="KW-0862">Zinc</keyword>
<feature type="binding site" evidence="6">
    <location>
        <position position="143"/>
    </location>
    <ligand>
        <name>Zn(2+)</name>
        <dbReference type="ChEBI" id="CHEBI:29105"/>
    </ligand>
</feature>
<dbReference type="SUPFAM" id="SSF53056">
    <property type="entry name" value="beta-carbonic anhydrase, cab"/>
    <property type="match status" value="1"/>
</dbReference>
<sequence>MCHCCKPATGRRGLLAAGLGALAVTQLAAPASAQPPARAAEDPGAAFARLAAGNARYAANTPKARDVSAKRVRRAAGQAPYAAVLGCADSRVAPELVFDEAPGNLFVVRVAGNFVTPEGLASLEFGAAVLGTKAILVLGHTSCGAVDATVQALQKGNDLPGSIAGLVTAMKPGIEPALKETGGDLARRALEANVRHSVEVLRTGSPLLSPLIQRGALAVRGGIYELATGRVTML</sequence>
<reference evidence="9" key="1">
    <citation type="submission" date="2018-06" db="EMBL/GenBank/DDBJ databases">
        <authorList>
            <person name="Khan S.A."/>
        </authorList>
    </citation>
    <scope>NUCLEOTIDE SEQUENCE [LARGE SCALE GENOMIC DNA]</scope>
    <source>
        <strain evidence="9">DB-1506</strain>
    </source>
</reference>
<feature type="binding site" evidence="6">
    <location>
        <position position="89"/>
    </location>
    <ligand>
        <name>Zn(2+)</name>
        <dbReference type="ChEBI" id="CHEBI:29105"/>
    </ligand>
</feature>
<keyword evidence="4" id="KW-0456">Lyase</keyword>
<dbReference type="GO" id="GO:0008270">
    <property type="term" value="F:zinc ion binding"/>
    <property type="evidence" value="ECO:0007669"/>
    <property type="project" value="InterPro"/>
</dbReference>
<dbReference type="InterPro" id="IPR001765">
    <property type="entry name" value="Carbonic_anhydrase"/>
</dbReference>
<proteinExistence type="inferred from homology"/>
<dbReference type="OrthoDB" id="9797527at2"/>
<evidence type="ECO:0000256" key="2">
    <source>
        <dbReference type="ARBA" id="ARBA00012925"/>
    </source>
</evidence>
<dbReference type="PANTHER" id="PTHR11002:SF79">
    <property type="entry name" value="CARBONIC ANHYDRASE 2"/>
    <property type="match status" value="1"/>
</dbReference>
<dbReference type="Gene3D" id="3.40.1050.10">
    <property type="entry name" value="Carbonic anhydrase"/>
    <property type="match status" value="1"/>
</dbReference>
<comment type="caution">
    <text evidence="8">The sequence shown here is derived from an EMBL/GenBank/DDBJ whole genome shotgun (WGS) entry which is preliminary data.</text>
</comment>
<comment type="catalytic activity">
    <reaction evidence="5">
        <text>hydrogencarbonate + H(+) = CO2 + H2O</text>
        <dbReference type="Rhea" id="RHEA:10748"/>
        <dbReference type="ChEBI" id="CHEBI:15377"/>
        <dbReference type="ChEBI" id="CHEBI:15378"/>
        <dbReference type="ChEBI" id="CHEBI:16526"/>
        <dbReference type="ChEBI" id="CHEBI:17544"/>
        <dbReference type="EC" id="4.2.1.1"/>
    </reaction>
</comment>
<dbReference type="PROSITE" id="PS51318">
    <property type="entry name" value="TAT"/>
    <property type="match status" value="1"/>
</dbReference>
<keyword evidence="7" id="KW-0732">Signal</keyword>
<organism evidence="8 9">
    <name type="scientific">Roseicella frigidaeris</name>
    <dbReference type="NCBI Taxonomy" id="2230885"/>
    <lineage>
        <taxon>Bacteria</taxon>
        <taxon>Pseudomonadati</taxon>
        <taxon>Pseudomonadota</taxon>
        <taxon>Alphaproteobacteria</taxon>
        <taxon>Acetobacterales</taxon>
        <taxon>Roseomonadaceae</taxon>
        <taxon>Roseicella</taxon>
    </lineage>
</organism>
<evidence type="ECO:0000313" key="8">
    <source>
        <dbReference type="EMBL" id="RAI59058.1"/>
    </source>
</evidence>
<dbReference type="EMBL" id="QLIX01000006">
    <property type="protein sequence ID" value="RAI59058.1"/>
    <property type="molecule type" value="Genomic_DNA"/>
</dbReference>
<dbReference type="GO" id="GO:0015976">
    <property type="term" value="P:carbon utilization"/>
    <property type="evidence" value="ECO:0007669"/>
    <property type="project" value="InterPro"/>
</dbReference>
<dbReference type="PROSITE" id="PS00704">
    <property type="entry name" value="PROK_CO2_ANHYDRASE_1"/>
    <property type="match status" value="1"/>
</dbReference>
<evidence type="ECO:0000256" key="1">
    <source>
        <dbReference type="ARBA" id="ARBA00006217"/>
    </source>
</evidence>
<dbReference type="RefSeq" id="WP_111469810.1">
    <property type="nucleotide sequence ID" value="NZ_QLIX01000006.1"/>
</dbReference>
<feature type="chain" id="PRO_5016466720" description="carbonic anhydrase" evidence="7">
    <location>
        <begin position="34"/>
        <end position="234"/>
    </location>
</feature>
<dbReference type="Pfam" id="PF00484">
    <property type="entry name" value="Pro_CA"/>
    <property type="match status" value="1"/>
</dbReference>
<dbReference type="GO" id="GO:0004089">
    <property type="term" value="F:carbonate dehydratase activity"/>
    <property type="evidence" value="ECO:0007669"/>
    <property type="project" value="UniProtKB-EC"/>
</dbReference>
<gene>
    <name evidence="8" type="ORF">DOO78_11010</name>
</gene>
<dbReference type="InterPro" id="IPR036874">
    <property type="entry name" value="Carbonic_anhydrase_sf"/>
</dbReference>
<feature type="binding site" evidence="6">
    <location>
        <position position="87"/>
    </location>
    <ligand>
        <name>Zn(2+)</name>
        <dbReference type="ChEBI" id="CHEBI:29105"/>
    </ligand>
</feature>
<dbReference type="PANTHER" id="PTHR11002">
    <property type="entry name" value="CARBONIC ANHYDRASE"/>
    <property type="match status" value="1"/>
</dbReference>
<name>A0A327MFW0_9PROT</name>
<feature type="binding site" evidence="6">
    <location>
        <position position="140"/>
    </location>
    <ligand>
        <name>Zn(2+)</name>
        <dbReference type="ChEBI" id="CHEBI:29105"/>
    </ligand>
</feature>
<comment type="cofactor">
    <cofactor evidence="6">
        <name>Zn(2+)</name>
        <dbReference type="ChEBI" id="CHEBI:29105"/>
    </cofactor>
    <text evidence="6">Binds 1 zinc ion per subunit.</text>
</comment>